<evidence type="ECO:0000313" key="2">
    <source>
        <dbReference type="Proteomes" id="UP001589667"/>
    </source>
</evidence>
<accession>A0ABV5SM71</accession>
<proteinExistence type="predicted"/>
<organism evidence="1 2">
    <name type="scientific">Agromyces lapidis</name>
    <dbReference type="NCBI Taxonomy" id="279574"/>
    <lineage>
        <taxon>Bacteria</taxon>
        <taxon>Bacillati</taxon>
        <taxon>Actinomycetota</taxon>
        <taxon>Actinomycetes</taxon>
        <taxon>Micrococcales</taxon>
        <taxon>Microbacteriaceae</taxon>
        <taxon>Agromyces</taxon>
    </lineage>
</organism>
<dbReference type="RefSeq" id="WP_157423029.1">
    <property type="nucleotide sequence ID" value="NZ_BAAANI010000006.1"/>
</dbReference>
<name>A0ABV5SM71_9MICO</name>
<comment type="caution">
    <text evidence="1">The sequence shown here is derived from an EMBL/GenBank/DDBJ whole genome shotgun (WGS) entry which is preliminary data.</text>
</comment>
<evidence type="ECO:0000313" key="1">
    <source>
        <dbReference type="EMBL" id="MFB9641430.1"/>
    </source>
</evidence>
<keyword evidence="2" id="KW-1185">Reference proteome</keyword>
<dbReference type="EMBL" id="JBHMBL010000001">
    <property type="protein sequence ID" value="MFB9641430.1"/>
    <property type="molecule type" value="Genomic_DNA"/>
</dbReference>
<protein>
    <submittedName>
        <fullName evidence="1">Uncharacterized protein</fullName>
    </submittedName>
</protein>
<gene>
    <name evidence="1" type="ORF">ACFFQV_03900</name>
</gene>
<sequence>MGRRRDGAGRTSPSETRAAQLALVREQAGRRRLVDVARQYDTDAFVAPAPIGLRLANTLDRLALDAASGFEPLLLSPLAPLGASSVMAPGSQDRVVSTTRTTEVVADPTNVLALECARRLGSGSELGSAGELRLATVQQTVRAQPLPVGGRSSLSRHFKMFALAEAGRGRPDDGFEVDAVARQLAVHDRLLDACAAELPVEAGRRRAIVRTAPGAEALGARVRDRITEAMPHVDVVSEAMDSPYYDGLRVGFGAFDASGGFVEIADLGRFDWVARLRSDHRLRFVASGFGLQLVPLLFAAP</sequence>
<dbReference type="Proteomes" id="UP001589667">
    <property type="component" value="Unassembled WGS sequence"/>
</dbReference>
<reference evidence="1 2" key="1">
    <citation type="submission" date="2024-09" db="EMBL/GenBank/DDBJ databases">
        <authorList>
            <person name="Sun Q."/>
            <person name="Mori K."/>
        </authorList>
    </citation>
    <scope>NUCLEOTIDE SEQUENCE [LARGE SCALE GENOMIC DNA]</scope>
    <source>
        <strain evidence="1 2">JCM 14321</strain>
    </source>
</reference>